<keyword evidence="3" id="KW-1185">Reference proteome</keyword>
<feature type="region of interest" description="Disordered" evidence="1">
    <location>
        <begin position="162"/>
        <end position="182"/>
    </location>
</feature>
<protein>
    <submittedName>
        <fullName evidence="2">Uncharacterized protein</fullName>
    </submittedName>
</protein>
<dbReference type="GeneID" id="36591221"/>
<dbReference type="InParanoid" id="A0A2J6T9C5"/>
<feature type="compositionally biased region" description="Polar residues" evidence="1">
    <location>
        <begin position="228"/>
        <end position="242"/>
    </location>
</feature>
<organism evidence="2 3">
    <name type="scientific">Hyaloscypha bicolor E</name>
    <dbReference type="NCBI Taxonomy" id="1095630"/>
    <lineage>
        <taxon>Eukaryota</taxon>
        <taxon>Fungi</taxon>
        <taxon>Dikarya</taxon>
        <taxon>Ascomycota</taxon>
        <taxon>Pezizomycotina</taxon>
        <taxon>Leotiomycetes</taxon>
        <taxon>Helotiales</taxon>
        <taxon>Hyaloscyphaceae</taxon>
        <taxon>Hyaloscypha</taxon>
        <taxon>Hyaloscypha bicolor</taxon>
    </lineage>
</organism>
<reference evidence="2 3" key="1">
    <citation type="submission" date="2016-04" db="EMBL/GenBank/DDBJ databases">
        <title>A degradative enzymes factory behind the ericoid mycorrhizal symbiosis.</title>
        <authorList>
            <consortium name="DOE Joint Genome Institute"/>
            <person name="Martino E."/>
            <person name="Morin E."/>
            <person name="Grelet G."/>
            <person name="Kuo A."/>
            <person name="Kohler A."/>
            <person name="Daghino S."/>
            <person name="Barry K."/>
            <person name="Choi C."/>
            <person name="Cichocki N."/>
            <person name="Clum A."/>
            <person name="Copeland A."/>
            <person name="Hainaut M."/>
            <person name="Haridas S."/>
            <person name="Labutti K."/>
            <person name="Lindquist E."/>
            <person name="Lipzen A."/>
            <person name="Khouja H.-R."/>
            <person name="Murat C."/>
            <person name="Ohm R."/>
            <person name="Olson A."/>
            <person name="Spatafora J."/>
            <person name="Veneault-Fourrey C."/>
            <person name="Henrissat B."/>
            <person name="Grigoriev I."/>
            <person name="Martin F."/>
            <person name="Perotto S."/>
        </authorList>
    </citation>
    <scope>NUCLEOTIDE SEQUENCE [LARGE SCALE GENOMIC DNA]</scope>
    <source>
        <strain evidence="2 3">E</strain>
    </source>
</reference>
<evidence type="ECO:0000256" key="1">
    <source>
        <dbReference type="SAM" id="MobiDB-lite"/>
    </source>
</evidence>
<dbReference type="EMBL" id="KZ613813">
    <property type="protein sequence ID" value="PMD59634.1"/>
    <property type="molecule type" value="Genomic_DNA"/>
</dbReference>
<gene>
    <name evidence="2" type="ORF">K444DRAFT_630031</name>
</gene>
<sequence>MANATSSSKGSWLPAKLSKSNKEHSFSRFFGIAVPVELNFICSKDSEKAEGDTPLLCKSDHDYSEASTICVMRLPLSTEHKFFHMAHEIVRMYDDREFDITETLKSSNLADHELSALDLGVHWEAGSASSCTFFADHAALWVCSLRTTFSDAGTSFEEFAQEEQEGRTESWAEEDMEERSKKWDSEINKTLDALATRGWKGHLVATCLMEVRGSEPEGESEMVEGNESPENLNTSGNLETPD</sequence>
<dbReference type="RefSeq" id="XP_024736538.1">
    <property type="nucleotide sequence ID" value="XM_024883144.1"/>
</dbReference>
<dbReference type="AlphaFoldDB" id="A0A2J6T9C5"/>
<dbReference type="Proteomes" id="UP000235371">
    <property type="component" value="Unassembled WGS sequence"/>
</dbReference>
<dbReference type="OrthoDB" id="10327571at2759"/>
<accession>A0A2J6T9C5</accession>
<evidence type="ECO:0000313" key="3">
    <source>
        <dbReference type="Proteomes" id="UP000235371"/>
    </source>
</evidence>
<feature type="region of interest" description="Disordered" evidence="1">
    <location>
        <begin position="212"/>
        <end position="242"/>
    </location>
</feature>
<proteinExistence type="predicted"/>
<name>A0A2J6T9C5_9HELO</name>
<evidence type="ECO:0000313" key="2">
    <source>
        <dbReference type="EMBL" id="PMD59634.1"/>
    </source>
</evidence>